<protein>
    <recommendedName>
        <fullName evidence="3">FAD:protein FMN transferase</fullName>
        <ecNumber evidence="2">2.7.1.180</ecNumber>
    </recommendedName>
    <alternativeName>
        <fullName evidence="9">Flavin transferase</fullName>
    </alternativeName>
</protein>
<keyword evidence="13" id="KW-1185">Reference proteome</keyword>
<evidence type="ECO:0000256" key="11">
    <source>
        <dbReference type="SAM" id="SignalP"/>
    </source>
</evidence>
<keyword evidence="4" id="KW-0285">Flavoprotein</keyword>
<evidence type="ECO:0000256" key="3">
    <source>
        <dbReference type="ARBA" id="ARBA00016337"/>
    </source>
</evidence>
<keyword evidence="7" id="KW-0274">FAD</keyword>
<dbReference type="InterPro" id="IPR003374">
    <property type="entry name" value="ApbE-like_sf"/>
</dbReference>
<dbReference type="RefSeq" id="WP_342078169.1">
    <property type="nucleotide sequence ID" value="NZ_CP151767.2"/>
</dbReference>
<evidence type="ECO:0000256" key="5">
    <source>
        <dbReference type="ARBA" id="ARBA00022679"/>
    </source>
</evidence>
<reference evidence="12" key="1">
    <citation type="submission" date="2024-08" db="EMBL/GenBank/DDBJ databases">
        <title>Phylogenomic analyses of a clade within the roseobacter group suggest taxonomic reassignments of species of the genera Aestuariivita, Citreicella, Loktanella, Nautella, Pelagibaca, Ruegeria, Thalassobius, Thiobacimonas and Tropicibacter, and the proposal o.</title>
        <authorList>
            <person name="Jeon C.O."/>
        </authorList>
    </citation>
    <scope>NUCLEOTIDE SEQUENCE</scope>
    <source>
        <strain evidence="12">SS1-5</strain>
    </source>
</reference>
<dbReference type="EC" id="2.7.1.180" evidence="2"/>
<dbReference type="PANTHER" id="PTHR30040:SF2">
    <property type="entry name" value="FAD:PROTEIN FMN TRANSFERASE"/>
    <property type="match status" value="1"/>
</dbReference>
<evidence type="ECO:0000256" key="9">
    <source>
        <dbReference type="ARBA" id="ARBA00031306"/>
    </source>
</evidence>
<dbReference type="PROSITE" id="PS51318">
    <property type="entry name" value="TAT"/>
    <property type="match status" value="1"/>
</dbReference>
<dbReference type="AlphaFoldDB" id="A0AAN0MHW1"/>
<proteinExistence type="predicted"/>
<evidence type="ECO:0000256" key="4">
    <source>
        <dbReference type="ARBA" id="ARBA00022630"/>
    </source>
</evidence>
<evidence type="ECO:0000256" key="7">
    <source>
        <dbReference type="ARBA" id="ARBA00022827"/>
    </source>
</evidence>
<dbReference type="Proteomes" id="UP001470809">
    <property type="component" value="Chromosome"/>
</dbReference>
<evidence type="ECO:0000256" key="2">
    <source>
        <dbReference type="ARBA" id="ARBA00011955"/>
    </source>
</evidence>
<gene>
    <name evidence="12" type="ORF">AABB31_08430</name>
</gene>
<dbReference type="PANTHER" id="PTHR30040">
    <property type="entry name" value="THIAMINE BIOSYNTHESIS LIPOPROTEIN APBE"/>
    <property type="match status" value="1"/>
</dbReference>
<name>A0AAN0MHW1_9RHOB</name>
<dbReference type="GO" id="GO:0016740">
    <property type="term" value="F:transferase activity"/>
    <property type="evidence" value="ECO:0007669"/>
    <property type="project" value="UniProtKB-KW"/>
</dbReference>
<dbReference type="Gene3D" id="3.10.520.10">
    <property type="entry name" value="ApbE-like domains"/>
    <property type="match status" value="1"/>
</dbReference>
<dbReference type="InterPro" id="IPR024932">
    <property type="entry name" value="ApbE"/>
</dbReference>
<evidence type="ECO:0000313" key="13">
    <source>
        <dbReference type="Proteomes" id="UP001470809"/>
    </source>
</evidence>
<evidence type="ECO:0000256" key="10">
    <source>
        <dbReference type="ARBA" id="ARBA00048540"/>
    </source>
</evidence>
<dbReference type="EMBL" id="CP151767">
    <property type="protein sequence ID" value="WZU68876.1"/>
    <property type="molecule type" value="Genomic_DNA"/>
</dbReference>
<keyword evidence="11" id="KW-0732">Signal</keyword>
<comment type="cofactor">
    <cofactor evidence="1">
        <name>Mg(2+)</name>
        <dbReference type="ChEBI" id="CHEBI:18420"/>
    </cofactor>
</comment>
<evidence type="ECO:0000256" key="6">
    <source>
        <dbReference type="ARBA" id="ARBA00022723"/>
    </source>
</evidence>
<comment type="catalytic activity">
    <reaction evidence="10">
        <text>L-threonyl-[protein] + FAD = FMN-L-threonyl-[protein] + AMP + H(+)</text>
        <dbReference type="Rhea" id="RHEA:36847"/>
        <dbReference type="Rhea" id="RHEA-COMP:11060"/>
        <dbReference type="Rhea" id="RHEA-COMP:11061"/>
        <dbReference type="ChEBI" id="CHEBI:15378"/>
        <dbReference type="ChEBI" id="CHEBI:30013"/>
        <dbReference type="ChEBI" id="CHEBI:57692"/>
        <dbReference type="ChEBI" id="CHEBI:74257"/>
        <dbReference type="ChEBI" id="CHEBI:456215"/>
        <dbReference type="EC" id="2.7.1.180"/>
    </reaction>
</comment>
<keyword evidence="8" id="KW-0460">Magnesium</keyword>
<dbReference type="GO" id="GO:0046872">
    <property type="term" value="F:metal ion binding"/>
    <property type="evidence" value="ECO:0007669"/>
    <property type="project" value="UniProtKB-KW"/>
</dbReference>
<feature type="signal peptide" evidence="11">
    <location>
        <begin position="1"/>
        <end position="24"/>
    </location>
</feature>
<evidence type="ECO:0000313" key="12">
    <source>
        <dbReference type="EMBL" id="WZU68876.1"/>
    </source>
</evidence>
<sequence length="291" mass="30691">MTLSRRRFLTISAAAAAMPASVTAQQWQGHALGAEVSLTINAPADIAALALSRARRALADIEGLFSLYDPHSDLVALNSRGRQVGPDPRFVALLRTAARGYHATQGLFDPTVQPLWLAQAAGENTDAAAALIGWDRVHVANDLIMLGEGQALTLNGIAQGYATDLITDVLADLGLTDMLVHIGEHRGLGGPWRLGINDPVHGYMGLRTLTSGAIATSSPTAQTVGAGSHIVHARAVPQWSTVSVEATTAAMADCLSTALCLAPISLVRDVRQMPEVQRITLVDFEGNLRSL</sequence>
<organism evidence="12 13">
    <name type="scientific">Yoonia rhodophyticola</name>
    <dbReference type="NCBI Taxonomy" id="3137370"/>
    <lineage>
        <taxon>Bacteria</taxon>
        <taxon>Pseudomonadati</taxon>
        <taxon>Pseudomonadota</taxon>
        <taxon>Alphaproteobacteria</taxon>
        <taxon>Rhodobacterales</taxon>
        <taxon>Paracoccaceae</taxon>
        <taxon>Yoonia</taxon>
    </lineage>
</organism>
<dbReference type="KEGG" id="yrh:AABB31_08430"/>
<dbReference type="SUPFAM" id="SSF143631">
    <property type="entry name" value="ApbE-like"/>
    <property type="match status" value="1"/>
</dbReference>
<dbReference type="InterPro" id="IPR006311">
    <property type="entry name" value="TAT_signal"/>
</dbReference>
<keyword evidence="6" id="KW-0479">Metal-binding</keyword>
<keyword evidence="5 12" id="KW-0808">Transferase</keyword>
<accession>A0AAN0MHW1</accession>
<evidence type="ECO:0000256" key="1">
    <source>
        <dbReference type="ARBA" id="ARBA00001946"/>
    </source>
</evidence>
<evidence type="ECO:0000256" key="8">
    <source>
        <dbReference type="ARBA" id="ARBA00022842"/>
    </source>
</evidence>
<dbReference type="Pfam" id="PF02424">
    <property type="entry name" value="ApbE"/>
    <property type="match status" value="1"/>
</dbReference>
<feature type="chain" id="PRO_5043045193" description="FAD:protein FMN transferase" evidence="11">
    <location>
        <begin position="25"/>
        <end position="291"/>
    </location>
</feature>